<protein>
    <submittedName>
        <fullName evidence="5">cAMP-binding domain of CRP or a regulatory subunit of cAMP-dependent protein kinases</fullName>
    </submittedName>
</protein>
<accession>A0A1T4P005</accession>
<gene>
    <name evidence="5" type="ORF">SAMN04488128_1011841</name>
</gene>
<name>A0A1T4P005_9BACT</name>
<dbReference type="InterPro" id="IPR000595">
    <property type="entry name" value="cNMP-bd_dom"/>
</dbReference>
<dbReference type="InterPro" id="IPR012318">
    <property type="entry name" value="HTH_CRP"/>
</dbReference>
<sequence length="196" mass="22985">MHTTLLAHIDQHVSLSDQEKELVCTAMATKKVRRRQYLLQEGAVCQHDYFVLDGCLRQYEVGENEKENIVQFAFENWWMSDWFSMLSGTPSVYNIDALEDSTVLVIEKEALNQLFIAVPAMDIYFRNILLQAYAWLQRRTLYLQKPAEERYASLVKHYSWFEQRVSQQHIASFLGITRETLSRLKAQQIKSSRGDQ</sequence>
<evidence type="ECO:0000259" key="4">
    <source>
        <dbReference type="PROSITE" id="PS50042"/>
    </source>
</evidence>
<dbReference type="AlphaFoldDB" id="A0A1T4P005"/>
<dbReference type="CDD" id="cd00038">
    <property type="entry name" value="CAP_ED"/>
    <property type="match status" value="1"/>
</dbReference>
<evidence type="ECO:0000256" key="1">
    <source>
        <dbReference type="ARBA" id="ARBA00023015"/>
    </source>
</evidence>
<dbReference type="RefSeq" id="WP_078668404.1">
    <property type="nucleotide sequence ID" value="NZ_FUWZ01000001.1"/>
</dbReference>
<keyword evidence="6" id="KW-1185">Reference proteome</keyword>
<keyword evidence="5" id="KW-0418">Kinase</keyword>
<dbReference type="Pfam" id="PF00027">
    <property type="entry name" value="cNMP_binding"/>
    <property type="match status" value="1"/>
</dbReference>
<evidence type="ECO:0000313" key="5">
    <source>
        <dbReference type="EMBL" id="SJZ84843.1"/>
    </source>
</evidence>
<dbReference type="OrthoDB" id="9152304at2"/>
<dbReference type="Gene3D" id="2.60.120.10">
    <property type="entry name" value="Jelly Rolls"/>
    <property type="match status" value="1"/>
</dbReference>
<evidence type="ECO:0000313" key="6">
    <source>
        <dbReference type="Proteomes" id="UP000190367"/>
    </source>
</evidence>
<feature type="domain" description="Cyclic nucleotide-binding" evidence="4">
    <location>
        <begin position="14"/>
        <end position="115"/>
    </location>
</feature>
<dbReference type="SUPFAM" id="SSF51206">
    <property type="entry name" value="cAMP-binding domain-like"/>
    <property type="match status" value="1"/>
</dbReference>
<dbReference type="PROSITE" id="PS50042">
    <property type="entry name" value="CNMP_BINDING_3"/>
    <property type="match status" value="1"/>
</dbReference>
<keyword evidence="5" id="KW-0808">Transferase</keyword>
<keyword evidence="2" id="KW-0238">DNA-binding</keyword>
<dbReference type="STRING" id="634771.SAMN04488128_1011841"/>
<dbReference type="EMBL" id="FUWZ01000001">
    <property type="protein sequence ID" value="SJZ84843.1"/>
    <property type="molecule type" value="Genomic_DNA"/>
</dbReference>
<dbReference type="GO" id="GO:0006355">
    <property type="term" value="P:regulation of DNA-templated transcription"/>
    <property type="evidence" value="ECO:0007669"/>
    <property type="project" value="InterPro"/>
</dbReference>
<dbReference type="GO" id="GO:0016301">
    <property type="term" value="F:kinase activity"/>
    <property type="evidence" value="ECO:0007669"/>
    <property type="project" value="UniProtKB-KW"/>
</dbReference>
<organism evidence="5 6">
    <name type="scientific">Chitinophaga eiseniae</name>
    <dbReference type="NCBI Taxonomy" id="634771"/>
    <lineage>
        <taxon>Bacteria</taxon>
        <taxon>Pseudomonadati</taxon>
        <taxon>Bacteroidota</taxon>
        <taxon>Chitinophagia</taxon>
        <taxon>Chitinophagales</taxon>
        <taxon>Chitinophagaceae</taxon>
        <taxon>Chitinophaga</taxon>
    </lineage>
</organism>
<keyword evidence="1" id="KW-0805">Transcription regulation</keyword>
<proteinExistence type="predicted"/>
<dbReference type="GO" id="GO:0003677">
    <property type="term" value="F:DNA binding"/>
    <property type="evidence" value="ECO:0007669"/>
    <property type="project" value="UniProtKB-KW"/>
</dbReference>
<dbReference type="InterPro" id="IPR018490">
    <property type="entry name" value="cNMP-bd_dom_sf"/>
</dbReference>
<evidence type="ECO:0000256" key="2">
    <source>
        <dbReference type="ARBA" id="ARBA00023125"/>
    </source>
</evidence>
<keyword evidence="3" id="KW-0804">Transcription</keyword>
<dbReference type="Pfam" id="PF00325">
    <property type="entry name" value="Crp"/>
    <property type="match status" value="1"/>
</dbReference>
<evidence type="ECO:0000256" key="3">
    <source>
        <dbReference type="ARBA" id="ARBA00023163"/>
    </source>
</evidence>
<dbReference type="InterPro" id="IPR014710">
    <property type="entry name" value="RmlC-like_jellyroll"/>
</dbReference>
<reference evidence="6" key="1">
    <citation type="submission" date="2017-02" db="EMBL/GenBank/DDBJ databases">
        <authorList>
            <person name="Varghese N."/>
            <person name="Submissions S."/>
        </authorList>
    </citation>
    <scope>NUCLEOTIDE SEQUENCE [LARGE SCALE GENOMIC DNA]</scope>
    <source>
        <strain evidence="6">DSM 22224</strain>
    </source>
</reference>
<dbReference type="Proteomes" id="UP000190367">
    <property type="component" value="Unassembled WGS sequence"/>
</dbReference>